<dbReference type="EMBL" id="JAUSVX010000012">
    <property type="protein sequence ID" value="MDQ0472480.1"/>
    <property type="molecule type" value="Genomic_DNA"/>
</dbReference>
<keyword evidence="3" id="KW-1003">Cell membrane</keyword>
<evidence type="ECO:0000256" key="2">
    <source>
        <dbReference type="ARBA" id="ARBA00022448"/>
    </source>
</evidence>
<evidence type="ECO:0000313" key="9">
    <source>
        <dbReference type="EMBL" id="MDQ0472480.1"/>
    </source>
</evidence>
<dbReference type="InterPro" id="IPR035906">
    <property type="entry name" value="MetI-like_sf"/>
</dbReference>
<comment type="subcellular location">
    <subcellularLocation>
        <location evidence="1 7">Cell membrane</location>
        <topology evidence="1 7">Multi-pass membrane protein</topology>
    </subcellularLocation>
</comment>
<gene>
    <name evidence="9" type="ORF">QO011_005509</name>
</gene>
<dbReference type="Pfam" id="PF00528">
    <property type="entry name" value="BPD_transp_1"/>
    <property type="match status" value="1"/>
</dbReference>
<keyword evidence="5 7" id="KW-1133">Transmembrane helix</keyword>
<dbReference type="Gene3D" id="1.10.3720.10">
    <property type="entry name" value="MetI-like"/>
    <property type="match status" value="1"/>
</dbReference>
<comment type="similarity">
    <text evidence="7">Belongs to the binding-protein-dependent transport system permease family.</text>
</comment>
<feature type="transmembrane region" description="Helical" evidence="7">
    <location>
        <begin position="170"/>
        <end position="195"/>
    </location>
</feature>
<dbReference type="Proteomes" id="UP001242480">
    <property type="component" value="Unassembled WGS sequence"/>
</dbReference>
<dbReference type="InterPro" id="IPR000515">
    <property type="entry name" value="MetI-like"/>
</dbReference>
<evidence type="ECO:0000313" key="10">
    <source>
        <dbReference type="Proteomes" id="UP001242480"/>
    </source>
</evidence>
<evidence type="ECO:0000256" key="4">
    <source>
        <dbReference type="ARBA" id="ARBA00022692"/>
    </source>
</evidence>
<proteinExistence type="inferred from homology"/>
<dbReference type="CDD" id="cd06261">
    <property type="entry name" value="TM_PBP2"/>
    <property type="match status" value="1"/>
</dbReference>
<evidence type="ECO:0000256" key="6">
    <source>
        <dbReference type="ARBA" id="ARBA00023136"/>
    </source>
</evidence>
<evidence type="ECO:0000256" key="7">
    <source>
        <dbReference type="RuleBase" id="RU363032"/>
    </source>
</evidence>
<feature type="transmembrane region" description="Helical" evidence="7">
    <location>
        <begin position="216"/>
        <end position="235"/>
    </location>
</feature>
<evidence type="ECO:0000256" key="5">
    <source>
        <dbReference type="ARBA" id="ARBA00022989"/>
    </source>
</evidence>
<dbReference type="PANTHER" id="PTHR43005">
    <property type="entry name" value="BLR7065 PROTEIN"/>
    <property type="match status" value="1"/>
</dbReference>
<dbReference type="PROSITE" id="PS50928">
    <property type="entry name" value="ABC_TM1"/>
    <property type="match status" value="1"/>
</dbReference>
<accession>A0ABU0JDX1</accession>
<protein>
    <submittedName>
        <fullName evidence="9">Multiple sugar transport system permease protein</fullName>
    </submittedName>
</protein>
<evidence type="ECO:0000256" key="3">
    <source>
        <dbReference type="ARBA" id="ARBA00022475"/>
    </source>
</evidence>
<organism evidence="9 10">
    <name type="scientific">Labrys wisconsinensis</name>
    <dbReference type="NCBI Taxonomy" id="425677"/>
    <lineage>
        <taxon>Bacteria</taxon>
        <taxon>Pseudomonadati</taxon>
        <taxon>Pseudomonadota</taxon>
        <taxon>Alphaproteobacteria</taxon>
        <taxon>Hyphomicrobiales</taxon>
        <taxon>Xanthobacteraceae</taxon>
        <taxon>Labrys</taxon>
    </lineage>
</organism>
<feature type="transmembrane region" description="Helical" evidence="7">
    <location>
        <begin position="87"/>
        <end position="108"/>
    </location>
</feature>
<feature type="domain" description="ABC transmembrane type-1" evidence="8">
    <location>
        <begin position="83"/>
        <end position="297"/>
    </location>
</feature>
<keyword evidence="2 7" id="KW-0813">Transport</keyword>
<keyword evidence="6 7" id="KW-0472">Membrane</keyword>
<sequence length="305" mass="33544">MTSAVTTAPRTRAFALPRFLTSEHPFPWLAPITAMLLVFGVYPLLYALWLSLQKRNPVTRISVFNPTWNWSKIFADERVWGAVGRTFAYTGTAIVIELVLGLLIALLLDSDRRGYAILRALMTLPLVVPPAVTGMMFLLMLDGTFGVISRGLYASGLWSADHPILATGSVALLGILLADVWQWTPFMVLIMLAGLRALPREPYEAAAIDGASAVQAFFRLTLPMLSKIIAIAVLIRGVDLFRIYDYVKVMTDSGPGTATETLTAYAGTIYFKNADFPYASTLALLTLILVIATSSLFIKIFRVKF</sequence>
<name>A0ABU0JDX1_9HYPH</name>
<keyword evidence="9" id="KW-0762">Sugar transport</keyword>
<reference evidence="9 10" key="1">
    <citation type="submission" date="2023-07" db="EMBL/GenBank/DDBJ databases">
        <title>Genomic Encyclopedia of Type Strains, Phase IV (KMG-IV): sequencing the most valuable type-strain genomes for metagenomic binning, comparative biology and taxonomic classification.</title>
        <authorList>
            <person name="Goeker M."/>
        </authorList>
    </citation>
    <scope>NUCLEOTIDE SEQUENCE [LARGE SCALE GENOMIC DNA]</scope>
    <source>
        <strain evidence="9 10">DSM 19619</strain>
    </source>
</reference>
<dbReference type="SUPFAM" id="SSF161098">
    <property type="entry name" value="MetI-like"/>
    <property type="match status" value="1"/>
</dbReference>
<keyword evidence="4 7" id="KW-0812">Transmembrane</keyword>
<feature type="transmembrane region" description="Helical" evidence="7">
    <location>
        <begin position="28"/>
        <end position="49"/>
    </location>
</feature>
<dbReference type="RefSeq" id="WP_307279363.1">
    <property type="nucleotide sequence ID" value="NZ_JAUSVX010000012.1"/>
</dbReference>
<comment type="caution">
    <text evidence="9">The sequence shown here is derived from an EMBL/GenBank/DDBJ whole genome shotgun (WGS) entry which is preliminary data.</text>
</comment>
<evidence type="ECO:0000259" key="8">
    <source>
        <dbReference type="PROSITE" id="PS50928"/>
    </source>
</evidence>
<evidence type="ECO:0000256" key="1">
    <source>
        <dbReference type="ARBA" id="ARBA00004651"/>
    </source>
</evidence>
<feature type="transmembrane region" description="Helical" evidence="7">
    <location>
        <begin position="278"/>
        <end position="301"/>
    </location>
</feature>
<feature type="transmembrane region" description="Helical" evidence="7">
    <location>
        <begin position="120"/>
        <end position="141"/>
    </location>
</feature>
<keyword evidence="10" id="KW-1185">Reference proteome</keyword>
<dbReference type="PANTHER" id="PTHR43005:SF1">
    <property type="entry name" value="SPERMIDINE_PUTRESCINE TRANSPORT SYSTEM PERMEASE PROTEIN"/>
    <property type="match status" value="1"/>
</dbReference>